<dbReference type="Gramene" id="PVH65388">
    <property type="protein sequence ID" value="PVH65388"/>
    <property type="gene ID" value="PAHAL_2G481300"/>
</dbReference>
<evidence type="ECO:0000313" key="1">
    <source>
        <dbReference type="EMBL" id="PVH65388.1"/>
    </source>
</evidence>
<sequence>MGSSSSSSSTYQQLHVSSICMMLMQQILVNYISYTHVSIDHHRSLVASIPVTDRIPSICPGLHQLDHHSSSYTYD</sequence>
<dbReference type="AlphaFoldDB" id="A0A2T8KT86"/>
<proteinExistence type="predicted"/>
<dbReference type="EMBL" id="CM008047">
    <property type="protein sequence ID" value="PVH65388.1"/>
    <property type="molecule type" value="Genomic_DNA"/>
</dbReference>
<gene>
    <name evidence="1" type="ORF">PAHAL_2G481300</name>
</gene>
<name>A0A2T8KT86_9POAL</name>
<dbReference type="Proteomes" id="UP000243499">
    <property type="component" value="Chromosome 2"/>
</dbReference>
<organism evidence="1">
    <name type="scientific">Panicum hallii</name>
    <dbReference type="NCBI Taxonomy" id="206008"/>
    <lineage>
        <taxon>Eukaryota</taxon>
        <taxon>Viridiplantae</taxon>
        <taxon>Streptophyta</taxon>
        <taxon>Embryophyta</taxon>
        <taxon>Tracheophyta</taxon>
        <taxon>Spermatophyta</taxon>
        <taxon>Magnoliopsida</taxon>
        <taxon>Liliopsida</taxon>
        <taxon>Poales</taxon>
        <taxon>Poaceae</taxon>
        <taxon>PACMAD clade</taxon>
        <taxon>Panicoideae</taxon>
        <taxon>Panicodae</taxon>
        <taxon>Paniceae</taxon>
        <taxon>Panicinae</taxon>
        <taxon>Panicum</taxon>
        <taxon>Panicum sect. Panicum</taxon>
    </lineage>
</organism>
<reference evidence="1" key="1">
    <citation type="submission" date="2018-04" db="EMBL/GenBank/DDBJ databases">
        <title>WGS assembly of Panicum hallii.</title>
        <authorList>
            <person name="Lovell J."/>
            <person name="Jenkins J."/>
            <person name="Lowry D."/>
            <person name="Mamidi S."/>
            <person name="Sreedasyam A."/>
            <person name="Weng X."/>
            <person name="Barry K."/>
            <person name="Bonette J."/>
            <person name="Campitelli B."/>
            <person name="Daum C."/>
            <person name="Gordon S."/>
            <person name="Gould B."/>
            <person name="Lipzen A."/>
            <person name="Macqueen A."/>
            <person name="Palacio-Mejia J."/>
            <person name="Plott C."/>
            <person name="Shakirov E."/>
            <person name="Shu S."/>
            <person name="Yoshinaga Y."/>
            <person name="Zane M."/>
            <person name="Rokhsar D."/>
            <person name="Grimwood J."/>
            <person name="Schmutz J."/>
            <person name="Juenger T."/>
        </authorList>
    </citation>
    <scope>NUCLEOTIDE SEQUENCE [LARGE SCALE GENOMIC DNA]</scope>
    <source>
        <strain evidence="1">FIL2</strain>
    </source>
</reference>
<protein>
    <submittedName>
        <fullName evidence="1">Uncharacterized protein</fullName>
    </submittedName>
</protein>
<accession>A0A2T8KT86</accession>